<protein>
    <submittedName>
        <fullName evidence="5">AraC family transcriptional regulator</fullName>
    </submittedName>
</protein>
<dbReference type="Gene3D" id="1.10.10.60">
    <property type="entry name" value="Homeodomain-like"/>
    <property type="match status" value="1"/>
</dbReference>
<proteinExistence type="predicted"/>
<organism evidence="5 6">
    <name type="scientific">Thioclava kandeliae</name>
    <dbReference type="NCBI Taxonomy" id="3070818"/>
    <lineage>
        <taxon>Bacteria</taxon>
        <taxon>Pseudomonadati</taxon>
        <taxon>Pseudomonadota</taxon>
        <taxon>Alphaproteobacteria</taxon>
        <taxon>Rhodobacterales</taxon>
        <taxon>Paracoccaceae</taxon>
        <taxon>Thioclava</taxon>
    </lineage>
</organism>
<keyword evidence="2" id="KW-0238">DNA-binding</keyword>
<dbReference type="Proteomes" id="UP001438953">
    <property type="component" value="Unassembled WGS sequence"/>
</dbReference>
<dbReference type="RefSeq" id="WP_350937858.1">
    <property type="nucleotide sequence ID" value="NZ_JAYWLC010000011.1"/>
</dbReference>
<feature type="domain" description="HTH araC/xylS-type" evidence="4">
    <location>
        <begin position="193"/>
        <end position="291"/>
    </location>
</feature>
<dbReference type="SMART" id="SM00342">
    <property type="entry name" value="HTH_ARAC"/>
    <property type="match status" value="1"/>
</dbReference>
<accession>A0ABV1SIT8</accession>
<keyword evidence="3" id="KW-0804">Transcription</keyword>
<dbReference type="PROSITE" id="PS01124">
    <property type="entry name" value="HTH_ARAC_FAMILY_2"/>
    <property type="match status" value="1"/>
</dbReference>
<name>A0ABV1SIT8_9RHOB</name>
<dbReference type="Pfam" id="PF12833">
    <property type="entry name" value="HTH_18"/>
    <property type="match status" value="1"/>
</dbReference>
<dbReference type="EMBL" id="JAYWLC010000011">
    <property type="protein sequence ID" value="MER5172811.1"/>
    <property type="molecule type" value="Genomic_DNA"/>
</dbReference>
<reference evidence="5 6" key="1">
    <citation type="submission" date="2024-01" db="EMBL/GenBank/DDBJ databases">
        <authorList>
            <person name="Deng Y."/>
            <person name="Su J."/>
        </authorList>
    </citation>
    <scope>NUCLEOTIDE SEQUENCE [LARGE SCALE GENOMIC DNA]</scope>
    <source>
        <strain evidence="5 6">CPCC 100088</strain>
    </source>
</reference>
<reference evidence="5 6" key="2">
    <citation type="submission" date="2024-06" db="EMBL/GenBank/DDBJ databases">
        <title>Thioclava kandeliae sp. nov. from a rhizosphere soil sample of Kandelia candel in a mangrove.</title>
        <authorList>
            <person name="Mu T."/>
        </authorList>
    </citation>
    <scope>NUCLEOTIDE SEQUENCE [LARGE SCALE GENOMIC DNA]</scope>
    <source>
        <strain evidence="5 6">CPCC 100088</strain>
    </source>
</reference>
<evidence type="ECO:0000256" key="3">
    <source>
        <dbReference type="ARBA" id="ARBA00023163"/>
    </source>
</evidence>
<evidence type="ECO:0000256" key="1">
    <source>
        <dbReference type="ARBA" id="ARBA00023015"/>
    </source>
</evidence>
<dbReference type="InterPro" id="IPR011051">
    <property type="entry name" value="RmlC_Cupin_sf"/>
</dbReference>
<evidence type="ECO:0000259" key="4">
    <source>
        <dbReference type="PROSITE" id="PS01124"/>
    </source>
</evidence>
<sequence length="313" mass="35546">MFNWHAMHISSPYFETVAIPPDRSLHVFDRRLPEFPFNWHYHPEFELTLTVNSRGLCFVGDHVGPYDDGDLILIAPNLPHAFQSQSLIEIAGDHRAIVCWFTSDWITSLIGLVPELSPVRALLAQARRGLRFGERTSAQLRDRILHLRQMDGVDQVITFQSILATLSGSTDRVLLANGEVTVSEMPRDRARMQKVLDHLHAHYDEPVRLAPLCDLVHLTESQLQRIFKRSARMSISAYVLQLRIGRACQMLIQTDSPVGLIATECGFSDAADFARRFRNARNMTPTAFRTAIRGQDLKSVPKRGRSVRQNPQT</sequence>
<dbReference type="PANTHER" id="PTHR43280">
    <property type="entry name" value="ARAC-FAMILY TRANSCRIPTIONAL REGULATOR"/>
    <property type="match status" value="1"/>
</dbReference>
<evidence type="ECO:0000313" key="6">
    <source>
        <dbReference type="Proteomes" id="UP001438953"/>
    </source>
</evidence>
<comment type="caution">
    <text evidence="5">The sequence shown here is derived from an EMBL/GenBank/DDBJ whole genome shotgun (WGS) entry which is preliminary data.</text>
</comment>
<keyword evidence="6" id="KW-1185">Reference proteome</keyword>
<dbReference type="InterPro" id="IPR018060">
    <property type="entry name" value="HTH_AraC"/>
</dbReference>
<evidence type="ECO:0000313" key="5">
    <source>
        <dbReference type="EMBL" id="MER5172811.1"/>
    </source>
</evidence>
<dbReference type="InterPro" id="IPR009057">
    <property type="entry name" value="Homeodomain-like_sf"/>
</dbReference>
<dbReference type="CDD" id="cd06976">
    <property type="entry name" value="cupin_MtlR-like_N"/>
    <property type="match status" value="1"/>
</dbReference>
<dbReference type="PANTHER" id="PTHR43280:SF27">
    <property type="entry name" value="TRANSCRIPTIONAL REGULATOR MTLR"/>
    <property type="match status" value="1"/>
</dbReference>
<evidence type="ECO:0000256" key="2">
    <source>
        <dbReference type="ARBA" id="ARBA00023125"/>
    </source>
</evidence>
<gene>
    <name evidence="5" type="ORF">VSX56_13620</name>
</gene>
<dbReference type="SUPFAM" id="SSF51182">
    <property type="entry name" value="RmlC-like cupins"/>
    <property type="match status" value="1"/>
</dbReference>
<dbReference type="SUPFAM" id="SSF46689">
    <property type="entry name" value="Homeodomain-like"/>
    <property type="match status" value="2"/>
</dbReference>
<keyword evidence="1" id="KW-0805">Transcription regulation</keyword>